<comment type="caution">
    <text evidence="2">The sequence shown here is derived from an EMBL/GenBank/DDBJ whole genome shotgun (WGS) entry which is preliminary data.</text>
</comment>
<dbReference type="RefSeq" id="WP_059139527.1">
    <property type="nucleotide sequence ID" value="NZ_LMBR01000225.1"/>
</dbReference>
<dbReference type="Gene3D" id="3.40.1620.10">
    <property type="entry name" value="YefM-like domain"/>
    <property type="match status" value="1"/>
</dbReference>
<dbReference type="SUPFAM" id="SSF143120">
    <property type="entry name" value="YefM-like"/>
    <property type="match status" value="1"/>
</dbReference>
<sequence>MQTVTLDDAQKKLVTLVEQASLGDAFIITRSGNPLVKVIPVGPVPESGIKRLGFMADEIHVPDDFDQMNNTEIEKLFADG</sequence>
<evidence type="ECO:0000313" key="3">
    <source>
        <dbReference type="Proteomes" id="UP000053937"/>
    </source>
</evidence>
<dbReference type="AlphaFoldDB" id="A0A124G6R1"/>
<keyword evidence="3" id="KW-1185">Reference proteome</keyword>
<gene>
    <name evidence="2" type="ORF">ASB62_08830</name>
</gene>
<evidence type="ECO:0000256" key="1">
    <source>
        <dbReference type="ARBA" id="ARBA00009981"/>
    </source>
</evidence>
<accession>A0A124G6R1</accession>
<proteinExistence type="inferred from homology"/>
<reference evidence="2 3" key="1">
    <citation type="submission" date="2015-10" db="EMBL/GenBank/DDBJ databases">
        <title>Draft Genome Sequence of Chlorobium limicola strain Frasassi Growing under Artificial Lighting in the Frasassi Cave System.</title>
        <authorList>
            <person name="Mansor M."/>
            <person name="Macalady J."/>
        </authorList>
    </citation>
    <scope>NUCLEOTIDE SEQUENCE [LARGE SCALE GENOMIC DNA]</scope>
    <source>
        <strain evidence="2 3">Frasassi</strain>
    </source>
</reference>
<dbReference type="Proteomes" id="UP000053937">
    <property type="component" value="Unassembled WGS sequence"/>
</dbReference>
<dbReference type="EMBL" id="LMBR01000225">
    <property type="protein sequence ID" value="KUL20467.1"/>
    <property type="molecule type" value="Genomic_DNA"/>
</dbReference>
<name>A0A124G6R1_CHLLI</name>
<dbReference type="InterPro" id="IPR036165">
    <property type="entry name" value="YefM-like_sf"/>
</dbReference>
<comment type="similarity">
    <text evidence="1">Belongs to the phD/YefM antitoxin family.</text>
</comment>
<protein>
    <submittedName>
        <fullName evidence="2">Prevent-host-death protein</fullName>
    </submittedName>
</protein>
<dbReference type="OrthoDB" id="9801704at2"/>
<evidence type="ECO:0000313" key="2">
    <source>
        <dbReference type="EMBL" id="KUL20467.1"/>
    </source>
</evidence>
<dbReference type="NCBIfam" id="TIGR01552">
    <property type="entry name" value="phd_fam"/>
    <property type="match status" value="1"/>
</dbReference>
<organism evidence="2 3">
    <name type="scientific">Chlorobium limicola</name>
    <dbReference type="NCBI Taxonomy" id="1092"/>
    <lineage>
        <taxon>Bacteria</taxon>
        <taxon>Pseudomonadati</taxon>
        <taxon>Chlorobiota</taxon>
        <taxon>Chlorobiia</taxon>
        <taxon>Chlorobiales</taxon>
        <taxon>Chlorobiaceae</taxon>
        <taxon>Chlorobium/Pelodictyon group</taxon>
        <taxon>Chlorobium</taxon>
    </lineage>
</organism>